<evidence type="ECO:0008006" key="4">
    <source>
        <dbReference type="Google" id="ProtNLM"/>
    </source>
</evidence>
<protein>
    <recommendedName>
        <fullName evidence="4">MFS transporter</fullName>
    </recommendedName>
</protein>
<evidence type="ECO:0000313" key="2">
    <source>
        <dbReference type="EMBL" id="GEC84732.1"/>
    </source>
</evidence>
<gene>
    <name evidence="2" type="ORF">CVA01_00460</name>
</gene>
<evidence type="ECO:0000256" key="1">
    <source>
        <dbReference type="SAM" id="Phobius"/>
    </source>
</evidence>
<dbReference type="OrthoDB" id="5198777at2"/>
<feature type="transmembrane region" description="Helical" evidence="1">
    <location>
        <begin position="82"/>
        <end position="105"/>
    </location>
</feature>
<proteinExistence type="predicted"/>
<reference evidence="2 3" key="1">
    <citation type="submission" date="2019-06" db="EMBL/GenBank/DDBJ databases">
        <title>Whole genome shotgun sequence of Corynebacterium variabile NBRC 15286.</title>
        <authorList>
            <person name="Hosoyama A."/>
            <person name="Uohara A."/>
            <person name="Ohji S."/>
            <person name="Ichikawa N."/>
        </authorList>
    </citation>
    <scope>NUCLEOTIDE SEQUENCE [LARGE SCALE GENOMIC DNA]</scope>
    <source>
        <strain evidence="2 3">NBRC 15286</strain>
    </source>
</reference>
<evidence type="ECO:0000313" key="3">
    <source>
        <dbReference type="Proteomes" id="UP000319986"/>
    </source>
</evidence>
<dbReference type="Proteomes" id="UP000319986">
    <property type="component" value="Unassembled WGS sequence"/>
</dbReference>
<dbReference type="AlphaFoldDB" id="A0A4Y4BYQ5"/>
<dbReference type="GeneID" id="82889062"/>
<dbReference type="EMBL" id="BJNT01000001">
    <property type="protein sequence ID" value="GEC84732.1"/>
    <property type="molecule type" value="Genomic_DNA"/>
</dbReference>
<dbReference type="InterPro" id="IPR036259">
    <property type="entry name" value="MFS_trans_sf"/>
</dbReference>
<keyword evidence="1" id="KW-1133">Transmembrane helix</keyword>
<keyword evidence="1" id="KW-0472">Membrane</keyword>
<sequence>MTEPPHASPTRTRWSVLLPLSGSALLASATGGMSGDLFNLFLTGELGFSPAVLSVIYAGMLLSLPLQLAGPTIAQCFRFHTLMTAGAVVSAAAVVAILLVVHLPVGDRLQLTVVIVAAVAVEIAFSPSYGTVWSAWLGEVVRDEDRPTVLSLGKLLS</sequence>
<feature type="transmembrane region" description="Helical" evidence="1">
    <location>
        <begin position="111"/>
        <end position="136"/>
    </location>
</feature>
<dbReference type="RefSeq" id="WP_014010327.1">
    <property type="nucleotide sequence ID" value="NZ_BJNT01000001.1"/>
</dbReference>
<organism evidence="2 3">
    <name type="scientific">Corynebacterium variabile</name>
    <dbReference type="NCBI Taxonomy" id="1727"/>
    <lineage>
        <taxon>Bacteria</taxon>
        <taxon>Bacillati</taxon>
        <taxon>Actinomycetota</taxon>
        <taxon>Actinomycetes</taxon>
        <taxon>Mycobacteriales</taxon>
        <taxon>Corynebacteriaceae</taxon>
        <taxon>Corynebacterium</taxon>
    </lineage>
</organism>
<comment type="caution">
    <text evidence="2">The sequence shown here is derived from an EMBL/GenBank/DDBJ whole genome shotgun (WGS) entry which is preliminary data.</text>
</comment>
<name>A0A4Y4BYQ5_9CORY</name>
<keyword evidence="1" id="KW-0812">Transmembrane</keyword>
<dbReference type="SUPFAM" id="SSF103473">
    <property type="entry name" value="MFS general substrate transporter"/>
    <property type="match status" value="1"/>
</dbReference>
<feature type="transmembrane region" description="Helical" evidence="1">
    <location>
        <begin position="50"/>
        <end position="70"/>
    </location>
</feature>
<accession>A0A4Y4BYQ5</accession>